<accession>A0A315ZDU5</accession>
<sequence>MLKNILFIISLSLVSLVCSDKQNDTYQSRGTININFIQDVEESVVISSVLEYGFIVINHEKIRIDALEQGIDLPEGEYTFDYMEFRYSIADHKFTMIDKSIPFEVKANEITTINLNVVEDFDGGELSLEVA</sequence>
<organism evidence="1 2">
    <name type="scientific">Sediminitomix flava</name>
    <dbReference type="NCBI Taxonomy" id="379075"/>
    <lineage>
        <taxon>Bacteria</taxon>
        <taxon>Pseudomonadati</taxon>
        <taxon>Bacteroidota</taxon>
        <taxon>Cytophagia</taxon>
        <taxon>Cytophagales</taxon>
        <taxon>Flammeovirgaceae</taxon>
        <taxon>Sediminitomix</taxon>
    </lineage>
</organism>
<proteinExistence type="predicted"/>
<evidence type="ECO:0000313" key="1">
    <source>
        <dbReference type="EMBL" id="PWJ43711.1"/>
    </source>
</evidence>
<evidence type="ECO:0000313" key="2">
    <source>
        <dbReference type="Proteomes" id="UP000245535"/>
    </source>
</evidence>
<dbReference type="AlphaFoldDB" id="A0A315ZDU5"/>
<protein>
    <recommendedName>
        <fullName evidence="3">DUF4382 domain-containing protein</fullName>
    </recommendedName>
</protein>
<name>A0A315ZDU5_SEDFL</name>
<evidence type="ECO:0008006" key="3">
    <source>
        <dbReference type="Google" id="ProtNLM"/>
    </source>
</evidence>
<keyword evidence="2" id="KW-1185">Reference proteome</keyword>
<dbReference type="EMBL" id="QGDO01000001">
    <property type="protein sequence ID" value="PWJ43711.1"/>
    <property type="molecule type" value="Genomic_DNA"/>
</dbReference>
<gene>
    <name evidence="1" type="ORF">BC781_10157</name>
</gene>
<reference evidence="1 2" key="1">
    <citation type="submission" date="2018-03" db="EMBL/GenBank/DDBJ databases">
        <title>Genomic Encyclopedia of Archaeal and Bacterial Type Strains, Phase II (KMG-II): from individual species to whole genera.</title>
        <authorList>
            <person name="Goeker M."/>
        </authorList>
    </citation>
    <scope>NUCLEOTIDE SEQUENCE [LARGE SCALE GENOMIC DNA]</scope>
    <source>
        <strain evidence="1 2">DSM 28229</strain>
    </source>
</reference>
<dbReference type="RefSeq" id="WP_109615252.1">
    <property type="nucleotide sequence ID" value="NZ_QGDO01000001.1"/>
</dbReference>
<dbReference type="Proteomes" id="UP000245535">
    <property type="component" value="Unassembled WGS sequence"/>
</dbReference>
<comment type="caution">
    <text evidence="1">The sequence shown here is derived from an EMBL/GenBank/DDBJ whole genome shotgun (WGS) entry which is preliminary data.</text>
</comment>